<dbReference type="SUPFAM" id="SSF51430">
    <property type="entry name" value="NAD(P)-linked oxidoreductase"/>
    <property type="match status" value="1"/>
</dbReference>
<evidence type="ECO:0000256" key="1">
    <source>
        <dbReference type="ARBA" id="ARBA00007905"/>
    </source>
</evidence>
<accession>A0A6T8L0Y4</accession>
<feature type="domain" description="NADP-dependent oxidoreductase" evidence="5">
    <location>
        <begin position="134"/>
        <end position="389"/>
    </location>
</feature>
<dbReference type="AlphaFoldDB" id="A0A6T8L0Y4"/>
<dbReference type="GO" id="GO:0016616">
    <property type="term" value="F:oxidoreductase activity, acting on the CH-OH group of donors, NAD or NADP as acceptor"/>
    <property type="evidence" value="ECO:0007669"/>
    <property type="project" value="UniProtKB-ARBA"/>
</dbReference>
<dbReference type="InterPro" id="IPR020471">
    <property type="entry name" value="AKR"/>
</dbReference>
<dbReference type="PANTHER" id="PTHR43827">
    <property type="entry name" value="2,5-DIKETO-D-GLUCONIC ACID REDUCTASE"/>
    <property type="match status" value="1"/>
</dbReference>
<comment type="similarity">
    <text evidence="1">Belongs to the aldo/keto reductase family.</text>
</comment>
<name>A0A6T8L0Y4_9STRA</name>
<organism evidence="7">
    <name type="scientific">Proboscia inermis</name>
    <dbReference type="NCBI Taxonomy" id="420281"/>
    <lineage>
        <taxon>Eukaryota</taxon>
        <taxon>Sar</taxon>
        <taxon>Stramenopiles</taxon>
        <taxon>Ochrophyta</taxon>
        <taxon>Bacillariophyta</taxon>
        <taxon>Coscinodiscophyceae</taxon>
        <taxon>Rhizosoleniophycidae</taxon>
        <taxon>Rhizosoleniales</taxon>
        <taxon>Rhizosoleniaceae</taxon>
        <taxon>Proboscia</taxon>
    </lineage>
</organism>
<dbReference type="InterPro" id="IPR023210">
    <property type="entry name" value="NADP_OxRdtase_dom"/>
</dbReference>
<dbReference type="Pfam" id="PF00248">
    <property type="entry name" value="Aldo_ket_red"/>
    <property type="match status" value="1"/>
</dbReference>
<dbReference type="PRINTS" id="PR00069">
    <property type="entry name" value="ALDKETRDTASE"/>
</dbReference>
<sequence length="412" mass="44223">MILLPHHRMNAFAIALLLESFFGGVECFSSTKSLPMLSESSLTILHMSVNDEEIKKHLCLDRRSTFVSVGSLMATTTGLLFSASPAFSSTSSQASDIANGSPSVTSSSVAASIPEWTLQGGVKFPTLALNTVGLSVEETTRAVSIARKNGITHIDFHPGKERDGVAKYIASSSRDGLFLTTKIRKAPQGTSPEEAAKRAKDQIDEDLKALGVSSVDMLMLRDSPDPRVIQSQWAVLEEALASGKTKSIGVINFCESALKAVLKTAKVKPALNYYMLHVGMGPDAHGLRSFGEAQGIRTFAYGAVGEPGPSEELLLSPILEKIGDAYRRSTEEVALRWLLQSGVAVSVRPTTNFDLGISSCEGALCEVELEKRSQIFGWTLSKKEMKKISAMTSPDGNPTLFSSSGCPNAFVR</sequence>
<protein>
    <recommendedName>
        <fullName evidence="5">NADP-dependent oxidoreductase domain-containing protein</fullName>
    </recommendedName>
</protein>
<dbReference type="PANTHER" id="PTHR43827:SF3">
    <property type="entry name" value="NADP-DEPENDENT OXIDOREDUCTASE DOMAIN-CONTAINING PROTEIN"/>
    <property type="match status" value="1"/>
</dbReference>
<keyword evidence="4" id="KW-0732">Signal</keyword>
<reference evidence="7" key="1">
    <citation type="submission" date="2021-01" db="EMBL/GenBank/DDBJ databases">
        <authorList>
            <person name="Corre E."/>
            <person name="Pelletier E."/>
            <person name="Niang G."/>
            <person name="Scheremetjew M."/>
            <person name="Finn R."/>
            <person name="Kale V."/>
            <person name="Holt S."/>
            <person name="Cochrane G."/>
            <person name="Meng A."/>
            <person name="Brown T."/>
            <person name="Cohen L."/>
        </authorList>
    </citation>
    <scope>NUCLEOTIDE SEQUENCE</scope>
    <source>
        <strain evidence="7">CCAP1064/1</strain>
    </source>
</reference>
<evidence type="ECO:0000313" key="7">
    <source>
        <dbReference type="EMBL" id="CAD8416764.1"/>
    </source>
</evidence>
<evidence type="ECO:0000256" key="3">
    <source>
        <dbReference type="ARBA" id="ARBA00023002"/>
    </source>
</evidence>
<gene>
    <name evidence="6" type="ORF">PINE0816_LOCUS12898</name>
    <name evidence="7" type="ORF">PINE0816_LOCUS12899</name>
</gene>
<dbReference type="EMBL" id="HBEL01027927">
    <property type="protein sequence ID" value="CAD8416763.1"/>
    <property type="molecule type" value="Transcribed_RNA"/>
</dbReference>
<feature type="chain" id="PRO_5035676812" description="NADP-dependent oxidoreductase domain-containing protein" evidence="4">
    <location>
        <begin position="28"/>
        <end position="412"/>
    </location>
</feature>
<dbReference type="Gene3D" id="3.20.20.100">
    <property type="entry name" value="NADP-dependent oxidoreductase domain"/>
    <property type="match status" value="1"/>
</dbReference>
<proteinExistence type="inferred from homology"/>
<keyword evidence="3" id="KW-0560">Oxidoreductase</keyword>
<dbReference type="EMBL" id="HBEL01027928">
    <property type="protein sequence ID" value="CAD8416764.1"/>
    <property type="molecule type" value="Transcribed_RNA"/>
</dbReference>
<feature type="signal peptide" evidence="4">
    <location>
        <begin position="1"/>
        <end position="27"/>
    </location>
</feature>
<evidence type="ECO:0000259" key="5">
    <source>
        <dbReference type="Pfam" id="PF00248"/>
    </source>
</evidence>
<evidence type="ECO:0000256" key="2">
    <source>
        <dbReference type="ARBA" id="ARBA00022857"/>
    </source>
</evidence>
<evidence type="ECO:0000313" key="6">
    <source>
        <dbReference type="EMBL" id="CAD8416763.1"/>
    </source>
</evidence>
<evidence type="ECO:0000256" key="4">
    <source>
        <dbReference type="SAM" id="SignalP"/>
    </source>
</evidence>
<dbReference type="InterPro" id="IPR036812">
    <property type="entry name" value="NAD(P)_OxRdtase_dom_sf"/>
</dbReference>
<keyword evidence="2" id="KW-0521">NADP</keyword>